<keyword evidence="1" id="KW-1133">Transmembrane helix</keyword>
<keyword evidence="3" id="KW-1185">Reference proteome</keyword>
<dbReference type="EMBL" id="AE008691">
    <property type="protein sequence ID" value="AAM24314.1"/>
    <property type="molecule type" value="Genomic_DNA"/>
</dbReference>
<evidence type="ECO:0000256" key="1">
    <source>
        <dbReference type="SAM" id="Phobius"/>
    </source>
</evidence>
<protein>
    <submittedName>
        <fullName evidence="2">Uncharacterized protein</fullName>
    </submittedName>
</protein>
<dbReference type="HOGENOM" id="CLU_2841516_0_0_9"/>
<sequence length="65" mass="7099">MANLRSEGGASKASGHLSLKGELAEYLSGTMNIFLSPIAFIFPLFLYHLPEMNLILPSSSFLLQN</sequence>
<organism evidence="2 3">
    <name type="scientific">Caldanaerobacter subterraneus subsp. tengcongensis (strain DSM 15242 / JCM 11007 / NBRC 100824 / MB4)</name>
    <name type="common">Thermoanaerobacter tengcongensis</name>
    <dbReference type="NCBI Taxonomy" id="273068"/>
    <lineage>
        <taxon>Bacteria</taxon>
        <taxon>Bacillati</taxon>
        <taxon>Bacillota</taxon>
        <taxon>Clostridia</taxon>
        <taxon>Thermoanaerobacterales</taxon>
        <taxon>Thermoanaerobacteraceae</taxon>
        <taxon>Caldanaerobacter</taxon>
    </lineage>
</organism>
<accession>Q8RAX1</accession>
<reference evidence="2 3" key="1">
    <citation type="journal article" date="2002" name="Genome Res.">
        <title>A complete sequence of the T. tengcongensis genome.</title>
        <authorList>
            <person name="Bao Q."/>
            <person name="Tian Y."/>
            <person name="Li W."/>
            <person name="Xu Z."/>
            <person name="Xuan Z."/>
            <person name="Hu S."/>
            <person name="Dong W."/>
            <person name="Yang J."/>
            <person name="Chen Y."/>
            <person name="Xue Y."/>
            <person name="Xu Y."/>
            <person name="Lai X."/>
            <person name="Huang L."/>
            <person name="Dong X."/>
            <person name="Ma Y."/>
            <person name="Ling L."/>
            <person name="Tan H."/>
            <person name="Chen R."/>
            <person name="Wang J."/>
            <person name="Yu J."/>
            <person name="Yang H."/>
        </authorList>
    </citation>
    <scope>NUCLEOTIDE SEQUENCE [LARGE SCALE GENOMIC DNA]</scope>
    <source>
        <strain evidence="3">DSM 15242 / JCM 11007 / NBRC 100824 / MB4</strain>
    </source>
</reference>
<keyword evidence="1" id="KW-0812">Transmembrane</keyword>
<name>Q8RAX1_CALS4</name>
<evidence type="ECO:0000313" key="3">
    <source>
        <dbReference type="Proteomes" id="UP000000555"/>
    </source>
</evidence>
<gene>
    <name evidence="2" type="ordered locus">TTE1064</name>
</gene>
<feature type="transmembrane region" description="Helical" evidence="1">
    <location>
        <begin position="26"/>
        <end position="47"/>
    </location>
</feature>
<evidence type="ECO:0000313" key="2">
    <source>
        <dbReference type="EMBL" id="AAM24314.1"/>
    </source>
</evidence>
<keyword evidence="1" id="KW-0472">Membrane</keyword>
<dbReference type="Proteomes" id="UP000000555">
    <property type="component" value="Chromosome"/>
</dbReference>
<proteinExistence type="predicted"/>
<dbReference type="KEGG" id="tte:TTE1064"/>
<dbReference type="AlphaFoldDB" id="Q8RAX1"/>